<comment type="caution">
    <text evidence="2">The sequence shown here is derived from an EMBL/GenBank/DDBJ whole genome shotgun (WGS) entry which is preliminary data.</text>
</comment>
<evidence type="ECO:0000313" key="2">
    <source>
        <dbReference type="EMBL" id="KAF9616512.1"/>
    </source>
</evidence>
<evidence type="ECO:0000313" key="3">
    <source>
        <dbReference type="Proteomes" id="UP000631114"/>
    </source>
</evidence>
<name>A0A835IHG2_9MAGN</name>
<proteinExistence type="predicted"/>
<dbReference type="InterPro" id="IPR029480">
    <property type="entry name" value="Transpos_assoc"/>
</dbReference>
<dbReference type="EMBL" id="JADFTS010000003">
    <property type="protein sequence ID" value="KAF9616512.1"/>
    <property type="molecule type" value="Genomic_DNA"/>
</dbReference>
<dbReference type="Proteomes" id="UP000631114">
    <property type="component" value="Unassembled WGS sequence"/>
</dbReference>
<keyword evidence="3" id="KW-1185">Reference proteome</keyword>
<reference evidence="2 3" key="1">
    <citation type="submission" date="2020-10" db="EMBL/GenBank/DDBJ databases">
        <title>The Coptis chinensis genome and diversification of protoberbering-type alkaloids.</title>
        <authorList>
            <person name="Wang B."/>
            <person name="Shu S."/>
            <person name="Song C."/>
            <person name="Liu Y."/>
        </authorList>
    </citation>
    <scope>NUCLEOTIDE SEQUENCE [LARGE SCALE GENOMIC DNA]</scope>
    <source>
        <strain evidence="2">HL-2020</strain>
        <tissue evidence="2">Leaf</tissue>
    </source>
</reference>
<feature type="domain" description="Transposase-associated" evidence="1">
    <location>
        <begin position="3"/>
        <end position="79"/>
    </location>
</feature>
<protein>
    <recommendedName>
        <fullName evidence="1">Transposase-associated domain-containing protein</fullName>
    </recommendedName>
</protein>
<evidence type="ECO:0000259" key="1">
    <source>
        <dbReference type="Pfam" id="PF13963"/>
    </source>
</evidence>
<organism evidence="2 3">
    <name type="scientific">Coptis chinensis</name>
    <dbReference type="NCBI Taxonomy" id="261450"/>
    <lineage>
        <taxon>Eukaryota</taxon>
        <taxon>Viridiplantae</taxon>
        <taxon>Streptophyta</taxon>
        <taxon>Embryophyta</taxon>
        <taxon>Tracheophyta</taxon>
        <taxon>Spermatophyta</taxon>
        <taxon>Magnoliopsida</taxon>
        <taxon>Ranunculales</taxon>
        <taxon>Ranunculaceae</taxon>
        <taxon>Coptidoideae</taxon>
        <taxon>Coptis</taxon>
    </lineage>
</organism>
<dbReference type="Pfam" id="PF13963">
    <property type="entry name" value="Transpos_assoc"/>
    <property type="match status" value="1"/>
</dbReference>
<gene>
    <name evidence="2" type="ORF">IFM89_029973</name>
</gene>
<dbReference type="OrthoDB" id="1729146at2759"/>
<dbReference type="AlphaFoldDB" id="A0A835IHG2"/>
<accession>A0A835IHG2</accession>
<sequence>MDKSWMDPFVGKCSRKYILGCQQFIEFAWNNRNVELGDEMYCPCVRCINIMRWPKNVVEHHIRNRGILRSYVRWTKHGESGEVNTSHESNEGDDMHRMLQDALGFQNIVASSSIKTQVTKISASEMSEIDGVEVDADIVDEDMVDVVECDEDFISDSDCEEDIIDFSDEDEDDIDFSDEY</sequence>